<dbReference type="GO" id="GO:0003824">
    <property type="term" value="F:catalytic activity"/>
    <property type="evidence" value="ECO:0007669"/>
    <property type="project" value="UniProtKB-ARBA"/>
</dbReference>
<dbReference type="KEGG" id="ebla:JGUZn3_14570"/>
<evidence type="ECO:0000313" key="2">
    <source>
        <dbReference type="EMBL" id="QNT78681.1"/>
    </source>
</evidence>
<dbReference type="InterPro" id="IPR015797">
    <property type="entry name" value="NUDIX_hydrolase-like_dom_sf"/>
</dbReference>
<accession>A0A7H1NSC1</accession>
<name>A0A7H1NSC1_9PROT</name>
<protein>
    <recommendedName>
        <fullName evidence="1">Nudix hydrolase domain-containing protein</fullName>
    </recommendedName>
</protein>
<dbReference type="Proteomes" id="UP000516349">
    <property type="component" value="Chromosome"/>
</dbReference>
<dbReference type="PROSITE" id="PS51462">
    <property type="entry name" value="NUDIX"/>
    <property type="match status" value="1"/>
</dbReference>
<sequence>MAEQNHKNWKTTTLDKNLVIECLPPPSPPPPAILMEIETLWEKGKKNLPTLYNGYIFCVDHLSAHHITGHWDQFSHLYAQMKNPKLQKGLHLQSLAVIGLILTPEGIVLAKRSQHAFYKPNSWQSPPAGSVECRESSPPLTRSISLSENLLAEAEEELGLPQDTLVVGPALVAVTHPNASVIDIGIILTTSLSFSQIFHCWKKCQNTEYSELALVEFERLASSTWQTHFPELIPTTDILIKTWQKTTHHFLNQ</sequence>
<dbReference type="InterPro" id="IPR000086">
    <property type="entry name" value="NUDIX_hydrolase_dom"/>
</dbReference>
<dbReference type="RefSeq" id="WP_203412923.1">
    <property type="nucleotide sequence ID" value="NZ_CP060244.1"/>
</dbReference>
<reference evidence="2 3" key="1">
    <citation type="submission" date="2020-08" db="EMBL/GenBank/DDBJ databases">
        <title>Complete genome sequence of Entomobacter blattae G55GP.</title>
        <authorList>
            <person name="Poehlein A."/>
            <person name="Guzman J."/>
            <person name="Daniel R."/>
            <person name="Vilcinskas A."/>
        </authorList>
    </citation>
    <scope>NUCLEOTIDE SEQUENCE [LARGE SCALE GENOMIC DNA]</scope>
    <source>
        <strain evidence="2 3">G55GP</strain>
    </source>
</reference>
<feature type="domain" description="Nudix hydrolase" evidence="1">
    <location>
        <begin position="92"/>
        <end position="246"/>
    </location>
</feature>
<evidence type="ECO:0000313" key="3">
    <source>
        <dbReference type="Proteomes" id="UP000516349"/>
    </source>
</evidence>
<dbReference type="SUPFAM" id="SSF55811">
    <property type="entry name" value="Nudix"/>
    <property type="match status" value="1"/>
</dbReference>
<proteinExistence type="predicted"/>
<dbReference type="Gene3D" id="3.90.79.10">
    <property type="entry name" value="Nucleoside Triphosphate Pyrophosphohydrolase"/>
    <property type="match status" value="1"/>
</dbReference>
<organism evidence="2 3">
    <name type="scientific">Entomobacter blattae</name>
    <dbReference type="NCBI Taxonomy" id="2762277"/>
    <lineage>
        <taxon>Bacteria</taxon>
        <taxon>Pseudomonadati</taxon>
        <taxon>Pseudomonadota</taxon>
        <taxon>Alphaproteobacteria</taxon>
        <taxon>Acetobacterales</taxon>
        <taxon>Acetobacteraceae</taxon>
        <taxon>Entomobacter</taxon>
    </lineage>
</organism>
<gene>
    <name evidence="2" type="ORF">JGUZn3_14570</name>
</gene>
<dbReference type="AlphaFoldDB" id="A0A7H1NSC1"/>
<keyword evidence="3" id="KW-1185">Reference proteome</keyword>
<dbReference type="EMBL" id="CP060244">
    <property type="protein sequence ID" value="QNT78681.1"/>
    <property type="molecule type" value="Genomic_DNA"/>
</dbReference>
<evidence type="ECO:0000259" key="1">
    <source>
        <dbReference type="PROSITE" id="PS51462"/>
    </source>
</evidence>